<dbReference type="EMBL" id="AP009333">
    <property type="protein sequence ID" value="BAK60742.1"/>
    <property type="molecule type" value="Genomic_DNA"/>
</dbReference>
<proteinExistence type="predicted"/>
<evidence type="ECO:0000313" key="1">
    <source>
        <dbReference type="EMBL" id="BAK60742.1"/>
    </source>
</evidence>
<dbReference type="AlphaFoldDB" id="F9VEJ1"/>
<evidence type="ECO:0000313" key="2">
    <source>
        <dbReference type="Proteomes" id="UP000008520"/>
    </source>
</evidence>
<organism evidence="1 2">
    <name type="scientific">Lactococcus garvieae (strain Lg2)</name>
    <name type="common">Enterococcus seriolicida</name>
    <dbReference type="NCBI Taxonomy" id="420890"/>
    <lineage>
        <taxon>Bacteria</taxon>
        <taxon>Bacillati</taxon>
        <taxon>Bacillota</taxon>
        <taxon>Bacilli</taxon>
        <taxon>Lactobacillales</taxon>
        <taxon>Streptococcaceae</taxon>
        <taxon>Lactococcus</taxon>
    </lineage>
</organism>
<dbReference type="KEGG" id="lgv:LCGL_1282"/>
<dbReference type="HOGENOM" id="CLU_1516049_0_0_9"/>
<sequence>MDMKKIGKGNLVLLALVLVMSLAFIWSKNYKEKTILFDDNIILPQLMSNFEQGETAEKLAAQIAQGDYSNIQGKWTTEEGVNCQIDGIRLLLGKREYYMVKGGYDEYGIPYIMTDDKHSAKLYFYPVGKPIPTLQEDGTVVVSDMADPSDTSKNRLLFAQTVLPSEQIKENVFHQKN</sequence>
<reference evidence="1 2" key="1">
    <citation type="journal article" date="2011" name="PLoS ONE">
        <title>Complete genome sequence and comparative analysis of the fish pathogen Lactococcus garvieae.</title>
        <authorList>
            <person name="Morita H."/>
            <person name="Toh H."/>
            <person name="Oshima K."/>
            <person name="Yoshizaki M."/>
            <person name="Kawanishi M."/>
            <person name="Nakaya K."/>
            <person name="Suzuki T."/>
            <person name="Miyauchi E."/>
            <person name="Ishii Y."/>
            <person name="Tanabe S."/>
            <person name="Murakami M."/>
            <person name="Hattori M."/>
        </authorList>
    </citation>
    <scope>NUCLEOTIDE SEQUENCE [LARGE SCALE GENOMIC DNA]</scope>
    <source>
        <strain evidence="1 2">Lg2</strain>
    </source>
</reference>
<protein>
    <submittedName>
        <fullName evidence="1">Uncharacterized protein</fullName>
    </submittedName>
</protein>
<accession>F9VEJ1</accession>
<gene>
    <name evidence="1" type="ordered locus">LCGL_1282</name>
</gene>
<dbReference type="Proteomes" id="UP000008520">
    <property type="component" value="Chromosome"/>
</dbReference>
<name>F9VEJ1_LACGL</name>
<dbReference type="STRING" id="420890.LCGL_1282"/>
<keyword evidence="2" id="KW-1185">Reference proteome</keyword>
<dbReference type="PATRIC" id="fig|420890.5.peg.1271"/>